<dbReference type="RefSeq" id="WP_222508388.1">
    <property type="nucleotide sequence ID" value="NZ_JAHVJA010000004.1"/>
</dbReference>
<protein>
    <recommendedName>
        <fullName evidence="4">MtN3 and saliva related transmembrane protein</fullName>
    </recommendedName>
</protein>
<proteinExistence type="predicted"/>
<dbReference type="Pfam" id="PF03083">
    <property type="entry name" value="MtN3_slv"/>
    <property type="match status" value="1"/>
</dbReference>
<keyword evidence="3" id="KW-1185">Reference proteome</keyword>
<dbReference type="Proteomes" id="UP000766629">
    <property type="component" value="Unassembled WGS sequence"/>
</dbReference>
<dbReference type="Gene3D" id="1.20.1280.290">
    <property type="match status" value="1"/>
</dbReference>
<dbReference type="InterPro" id="IPR004316">
    <property type="entry name" value="SWEET_rpt"/>
</dbReference>
<sequence length="88" mass="9295">MTATSIGFLAAILGTVCWLPQAWKAWATRDTAGLSLPANLMFLGTVSLWLIYGLLMGDAPIILANACSIVIVLAIIGAILKYKKGTDT</sequence>
<organism evidence="2 3">
    <name type="scientific">Leisingera daeponensis</name>
    <dbReference type="NCBI Taxonomy" id="405746"/>
    <lineage>
        <taxon>Bacteria</taxon>
        <taxon>Pseudomonadati</taxon>
        <taxon>Pseudomonadota</taxon>
        <taxon>Alphaproteobacteria</taxon>
        <taxon>Rhodobacterales</taxon>
        <taxon>Roseobacteraceae</taxon>
        <taxon>Leisingera</taxon>
    </lineage>
</organism>
<gene>
    <name evidence="2" type="ORF">KUV26_11100</name>
</gene>
<feature type="transmembrane region" description="Helical" evidence="1">
    <location>
        <begin position="62"/>
        <end position="80"/>
    </location>
</feature>
<name>A0ABS7NFJ5_9RHOB</name>
<evidence type="ECO:0008006" key="4">
    <source>
        <dbReference type="Google" id="ProtNLM"/>
    </source>
</evidence>
<comment type="caution">
    <text evidence="2">The sequence shown here is derived from an EMBL/GenBank/DDBJ whole genome shotgun (WGS) entry which is preliminary data.</text>
</comment>
<evidence type="ECO:0000313" key="3">
    <source>
        <dbReference type="Proteomes" id="UP000766629"/>
    </source>
</evidence>
<keyword evidence="1" id="KW-0472">Membrane</keyword>
<feature type="transmembrane region" description="Helical" evidence="1">
    <location>
        <begin position="37"/>
        <end position="55"/>
    </location>
</feature>
<keyword evidence="1" id="KW-1133">Transmembrane helix</keyword>
<reference evidence="2 3" key="1">
    <citation type="submission" date="2021-06" db="EMBL/GenBank/DDBJ databases">
        <title>50 bacteria genomes isolated from Dapeng, Shenzhen, China.</title>
        <authorList>
            <person name="Zheng W."/>
            <person name="Yu S."/>
            <person name="Huang Y."/>
        </authorList>
    </citation>
    <scope>NUCLEOTIDE SEQUENCE [LARGE SCALE GENOMIC DNA]</scope>
    <source>
        <strain evidence="2 3">DP1N14-2</strain>
    </source>
</reference>
<keyword evidence="1" id="KW-0812">Transmembrane</keyword>
<evidence type="ECO:0000256" key="1">
    <source>
        <dbReference type="SAM" id="Phobius"/>
    </source>
</evidence>
<dbReference type="EMBL" id="JAHVJA010000004">
    <property type="protein sequence ID" value="MBY6139984.1"/>
    <property type="molecule type" value="Genomic_DNA"/>
</dbReference>
<accession>A0ABS7NFJ5</accession>
<evidence type="ECO:0000313" key="2">
    <source>
        <dbReference type="EMBL" id="MBY6139984.1"/>
    </source>
</evidence>